<reference evidence="7 8" key="1">
    <citation type="submission" date="2020-07" db="EMBL/GenBank/DDBJ databases">
        <title>Pseudogemmobacter sp. nov., isolated from poultry manure in Taiwan.</title>
        <authorList>
            <person name="Lin S.-Y."/>
            <person name="Tang Y.-S."/>
            <person name="Young C.-C."/>
        </authorList>
    </citation>
    <scope>NUCLEOTIDE SEQUENCE [LARGE SCALE GENOMIC DNA]</scope>
    <source>
        <strain evidence="7 8">CC-YST710</strain>
    </source>
</reference>
<accession>A0ABS8CS89</accession>
<evidence type="ECO:0000313" key="7">
    <source>
        <dbReference type="EMBL" id="MCB5412257.1"/>
    </source>
</evidence>
<dbReference type="GO" id="GO:0006508">
    <property type="term" value="P:proteolysis"/>
    <property type="evidence" value="ECO:0007669"/>
    <property type="project" value="UniProtKB-KW"/>
</dbReference>
<gene>
    <name evidence="7" type="ORF">H0485_19990</name>
</gene>
<evidence type="ECO:0000256" key="3">
    <source>
        <dbReference type="ARBA" id="ARBA00022670"/>
    </source>
</evidence>
<dbReference type="SUPFAM" id="SSF52096">
    <property type="entry name" value="ClpP/crotonase"/>
    <property type="match status" value="1"/>
</dbReference>
<evidence type="ECO:0000256" key="4">
    <source>
        <dbReference type="ARBA" id="ARBA00022801"/>
    </source>
</evidence>
<keyword evidence="2" id="KW-0963">Cytoplasm</keyword>
<dbReference type="Pfam" id="PF00574">
    <property type="entry name" value="CLP_protease"/>
    <property type="match status" value="1"/>
</dbReference>
<dbReference type="Proteomes" id="UP001198571">
    <property type="component" value="Unassembled WGS sequence"/>
</dbReference>
<dbReference type="CDD" id="cd07016">
    <property type="entry name" value="S14_ClpP_1"/>
    <property type="match status" value="1"/>
</dbReference>
<evidence type="ECO:0000256" key="2">
    <source>
        <dbReference type="ARBA" id="ARBA00022490"/>
    </source>
</evidence>
<proteinExistence type="inferred from homology"/>
<dbReference type="EMBL" id="JACDXX010000035">
    <property type="protein sequence ID" value="MCB5412257.1"/>
    <property type="molecule type" value="Genomic_DNA"/>
</dbReference>
<evidence type="ECO:0000256" key="6">
    <source>
        <dbReference type="RuleBase" id="RU003567"/>
    </source>
</evidence>
<dbReference type="PANTHER" id="PTHR10381:SF70">
    <property type="entry name" value="ATP-DEPENDENT CLP PROTEASE PROTEOLYTIC SUBUNIT"/>
    <property type="match status" value="1"/>
</dbReference>
<dbReference type="RefSeq" id="WP_226937682.1">
    <property type="nucleotide sequence ID" value="NZ_JACDXX010000035.1"/>
</dbReference>
<dbReference type="InterPro" id="IPR023562">
    <property type="entry name" value="ClpP/TepA"/>
</dbReference>
<keyword evidence="3 7" id="KW-0645">Protease</keyword>
<evidence type="ECO:0000256" key="5">
    <source>
        <dbReference type="ARBA" id="ARBA00022825"/>
    </source>
</evidence>
<keyword evidence="8" id="KW-1185">Reference proteome</keyword>
<dbReference type="InterPro" id="IPR029045">
    <property type="entry name" value="ClpP/crotonase-like_dom_sf"/>
</dbReference>
<dbReference type="PANTHER" id="PTHR10381">
    <property type="entry name" value="ATP-DEPENDENT CLP PROTEASE PROTEOLYTIC SUBUNIT"/>
    <property type="match status" value="1"/>
</dbReference>
<evidence type="ECO:0000313" key="8">
    <source>
        <dbReference type="Proteomes" id="UP001198571"/>
    </source>
</evidence>
<protein>
    <recommendedName>
        <fullName evidence="6">ATP-dependent Clp protease proteolytic subunit</fullName>
    </recommendedName>
</protein>
<keyword evidence="4" id="KW-0378">Hydrolase</keyword>
<dbReference type="NCBIfam" id="NF045542">
    <property type="entry name" value="Clp_rel_HeadMat"/>
    <property type="match status" value="1"/>
</dbReference>
<keyword evidence="5" id="KW-0720">Serine protease</keyword>
<dbReference type="PRINTS" id="PR00127">
    <property type="entry name" value="CLPPROTEASEP"/>
</dbReference>
<organism evidence="7 8">
    <name type="scientific">Pseudogemmobacter faecipullorum</name>
    <dbReference type="NCBI Taxonomy" id="2755041"/>
    <lineage>
        <taxon>Bacteria</taxon>
        <taxon>Pseudomonadati</taxon>
        <taxon>Pseudomonadota</taxon>
        <taxon>Alphaproteobacteria</taxon>
        <taxon>Rhodobacterales</taxon>
        <taxon>Paracoccaceae</taxon>
        <taxon>Pseudogemmobacter</taxon>
    </lineage>
</organism>
<dbReference type="Gene3D" id="3.90.226.10">
    <property type="entry name" value="2-enoyl-CoA Hydratase, Chain A, domain 1"/>
    <property type="match status" value="1"/>
</dbReference>
<comment type="caution">
    <text evidence="7">The sequence shown here is derived from an EMBL/GenBank/DDBJ whole genome shotgun (WGS) entry which is preliminary data.</text>
</comment>
<comment type="similarity">
    <text evidence="1 6">Belongs to the peptidase S14 family.</text>
</comment>
<dbReference type="GO" id="GO:0008233">
    <property type="term" value="F:peptidase activity"/>
    <property type="evidence" value="ECO:0007669"/>
    <property type="project" value="UniProtKB-KW"/>
</dbReference>
<dbReference type="InterPro" id="IPR001907">
    <property type="entry name" value="ClpP"/>
</dbReference>
<evidence type="ECO:0000256" key="1">
    <source>
        <dbReference type="ARBA" id="ARBA00007039"/>
    </source>
</evidence>
<name>A0ABS8CS89_9RHOB</name>
<sequence>MSLRELPEISASRLPEVCAYELDHGVVDRWNAGVMAATTGDNTISILDVIGEDYWTGGGVTSKRVAAALRAIGDQDVVVDINSPGGDFFEGVAIYNTLRAHPKKVTVRIIGLAASAASVIAMAGDDIQIGKAGFMMIHNSWVIAMGNRHDLADAAKTMEPFDDAMATVYSDRAGVKKAKAAEWMDAETWFNGEQAVAAGLATGFLDADAVTEDKTKAESGRGVNATRRVDARLAKTGMPRSERRALLAELKGGMQDAALTVTHDADADIAALLEGLRATITR</sequence>